<dbReference type="InterPro" id="IPR043749">
    <property type="entry name" value="DUF5694"/>
</dbReference>
<evidence type="ECO:0000313" key="1">
    <source>
        <dbReference type="EMBL" id="TDQ09475.1"/>
    </source>
</evidence>
<comment type="caution">
    <text evidence="1">The sequence shown here is derived from an EMBL/GenBank/DDBJ whole genome shotgun (WGS) entry which is preliminary data.</text>
</comment>
<protein>
    <submittedName>
        <fullName evidence="1">Uncharacterized protein</fullName>
    </submittedName>
</protein>
<organism evidence="1 2">
    <name type="scientific">Pedobacter metabolipauper</name>
    <dbReference type="NCBI Taxonomy" id="425513"/>
    <lineage>
        <taxon>Bacteria</taxon>
        <taxon>Pseudomonadati</taxon>
        <taxon>Bacteroidota</taxon>
        <taxon>Sphingobacteriia</taxon>
        <taxon>Sphingobacteriales</taxon>
        <taxon>Sphingobacteriaceae</taxon>
        <taxon>Pedobacter</taxon>
    </lineage>
</organism>
<dbReference type="EMBL" id="SNYC01000004">
    <property type="protein sequence ID" value="TDQ09475.1"/>
    <property type="molecule type" value="Genomic_DNA"/>
</dbReference>
<dbReference type="AlphaFoldDB" id="A0A4R6SYA3"/>
<dbReference type="Pfam" id="PF18950">
    <property type="entry name" value="DUF5694"/>
    <property type="match status" value="1"/>
</dbReference>
<evidence type="ECO:0000313" key="2">
    <source>
        <dbReference type="Proteomes" id="UP000295620"/>
    </source>
</evidence>
<proteinExistence type="predicted"/>
<reference evidence="1 2" key="1">
    <citation type="submission" date="2019-03" db="EMBL/GenBank/DDBJ databases">
        <title>Genomic Encyclopedia of Archaeal and Bacterial Type Strains, Phase II (KMG-II): from individual species to whole genera.</title>
        <authorList>
            <person name="Goeker M."/>
        </authorList>
    </citation>
    <scope>NUCLEOTIDE SEQUENCE [LARGE SCALE GENOMIC DNA]</scope>
    <source>
        <strain evidence="1 2">DSM 19035</strain>
    </source>
</reference>
<sequence>MRKFIYLLLLLPFSVCGQDPIKKITKIFKDDQVKPTVLLLGVFHFAGEQVDVNTTPADLRINMLSPERQQQLKHLVDDLAGFAPTKIVFEAQPKYQAKYDSLYQAYVNGKLVASPAFIASETVQIGFRLAKQLGLKTLYPVDAQAFRFQLSPADSVLTFEKYKAQTDTSFAYWEKRYDEETAYDDTLAYRSTTRQYLRFLNAPEVQARTNGRWLITTKRGSNTEPIGSDGFITRYFNRNVRIYSNIQRVVNRKDERILVIYGATHMYFLKTLFAASPEFKLEDVMKYLEP</sequence>
<dbReference type="Proteomes" id="UP000295620">
    <property type="component" value="Unassembled WGS sequence"/>
</dbReference>
<name>A0A4R6SYA3_9SPHI</name>
<keyword evidence="2" id="KW-1185">Reference proteome</keyword>
<accession>A0A4R6SYA3</accession>
<dbReference type="OrthoDB" id="661563at2"/>
<gene>
    <name evidence="1" type="ORF">ATK78_1630</name>
</gene>
<dbReference type="RefSeq" id="WP_133575555.1">
    <property type="nucleotide sequence ID" value="NZ_SNYC01000004.1"/>
</dbReference>